<dbReference type="EMBL" id="JBDFQZ010000008">
    <property type="protein sequence ID" value="KAK9698656.1"/>
    <property type="molecule type" value="Genomic_DNA"/>
</dbReference>
<gene>
    <name evidence="1" type="ORF">RND81_08G121300</name>
</gene>
<name>A0AAW1J7F8_SAPOF</name>
<organism evidence="1 2">
    <name type="scientific">Saponaria officinalis</name>
    <name type="common">Common soapwort</name>
    <name type="synonym">Lychnis saponaria</name>
    <dbReference type="NCBI Taxonomy" id="3572"/>
    <lineage>
        <taxon>Eukaryota</taxon>
        <taxon>Viridiplantae</taxon>
        <taxon>Streptophyta</taxon>
        <taxon>Embryophyta</taxon>
        <taxon>Tracheophyta</taxon>
        <taxon>Spermatophyta</taxon>
        <taxon>Magnoliopsida</taxon>
        <taxon>eudicotyledons</taxon>
        <taxon>Gunneridae</taxon>
        <taxon>Pentapetalae</taxon>
        <taxon>Caryophyllales</taxon>
        <taxon>Caryophyllaceae</taxon>
        <taxon>Caryophylleae</taxon>
        <taxon>Saponaria</taxon>
    </lineage>
</organism>
<comment type="caution">
    <text evidence="1">The sequence shown here is derived from an EMBL/GenBank/DDBJ whole genome shotgun (WGS) entry which is preliminary data.</text>
</comment>
<proteinExistence type="predicted"/>
<accession>A0AAW1J7F8</accession>
<protein>
    <submittedName>
        <fullName evidence="1">Uncharacterized protein</fullName>
    </submittedName>
</protein>
<dbReference type="Proteomes" id="UP001443914">
    <property type="component" value="Unassembled WGS sequence"/>
</dbReference>
<sequence length="122" mass="14157">MQFCHEGRHQVLKGVEFFAISLIGEGQNHEDRQMLELYSKVFEVPSGLSPLREGSNHKILLKTNVEPVNIRPYRYLMAQKDVIEANLGVTRRRSHLYRTSLYASPRGVGEEERWKLKDVYGL</sequence>
<evidence type="ECO:0000313" key="1">
    <source>
        <dbReference type="EMBL" id="KAK9698656.1"/>
    </source>
</evidence>
<evidence type="ECO:0000313" key="2">
    <source>
        <dbReference type="Proteomes" id="UP001443914"/>
    </source>
</evidence>
<dbReference type="AlphaFoldDB" id="A0AAW1J7F8"/>
<keyword evidence="2" id="KW-1185">Reference proteome</keyword>
<reference evidence="1" key="1">
    <citation type="submission" date="2024-03" db="EMBL/GenBank/DDBJ databases">
        <title>WGS assembly of Saponaria officinalis var. Norfolk2.</title>
        <authorList>
            <person name="Jenkins J."/>
            <person name="Shu S."/>
            <person name="Grimwood J."/>
            <person name="Barry K."/>
            <person name="Goodstein D."/>
            <person name="Schmutz J."/>
            <person name="Leebens-Mack J."/>
            <person name="Osbourn A."/>
        </authorList>
    </citation>
    <scope>NUCLEOTIDE SEQUENCE [LARGE SCALE GENOMIC DNA]</scope>
    <source>
        <strain evidence="1">JIC</strain>
    </source>
</reference>